<keyword evidence="3" id="KW-1185">Reference proteome</keyword>
<reference evidence="2" key="2">
    <citation type="submission" date="2022-06" db="UniProtKB">
        <authorList>
            <consortium name="EnsemblMetazoa"/>
        </authorList>
    </citation>
    <scope>IDENTIFICATION</scope>
    <source>
        <strain evidence="2">PS312</strain>
    </source>
</reference>
<name>A0A8R1YRI5_PRIPA</name>
<evidence type="ECO:0000313" key="3">
    <source>
        <dbReference type="Proteomes" id="UP000005239"/>
    </source>
</evidence>
<dbReference type="PANTHER" id="PTHR22596:SF16">
    <property type="entry name" value="PEPTIDASE S1 DOMAIN-CONTAINING PROTEIN"/>
    <property type="match status" value="1"/>
</dbReference>
<evidence type="ECO:0000259" key="1">
    <source>
        <dbReference type="Pfam" id="PF00089"/>
    </source>
</evidence>
<dbReference type="PANTHER" id="PTHR22596">
    <property type="entry name" value="TRYPSIN-LIKE PROTEASE PROTEIN 6"/>
    <property type="match status" value="1"/>
</dbReference>
<dbReference type="SUPFAM" id="SSF50494">
    <property type="entry name" value="Trypsin-like serine proteases"/>
    <property type="match status" value="2"/>
</dbReference>
<protein>
    <submittedName>
        <fullName evidence="2">Peptidase S1 domain-containing protein</fullName>
    </submittedName>
</protein>
<dbReference type="Gene3D" id="2.40.10.10">
    <property type="entry name" value="Trypsin-like serine proteases"/>
    <property type="match status" value="2"/>
</dbReference>
<dbReference type="GO" id="GO:0006508">
    <property type="term" value="P:proteolysis"/>
    <property type="evidence" value="ECO:0007669"/>
    <property type="project" value="InterPro"/>
</dbReference>
<dbReference type="InterPro" id="IPR009003">
    <property type="entry name" value="Peptidase_S1_PA"/>
</dbReference>
<dbReference type="EnsemblMetazoa" id="PPA34519.1">
    <property type="protein sequence ID" value="PPA34519.1"/>
    <property type="gene ID" value="WBGene00272888"/>
</dbReference>
<dbReference type="Pfam" id="PF00089">
    <property type="entry name" value="Trypsin"/>
    <property type="match status" value="1"/>
</dbReference>
<dbReference type="InterPro" id="IPR043504">
    <property type="entry name" value="Peptidase_S1_PA_chymotrypsin"/>
</dbReference>
<gene>
    <name evidence="2" type="primary">WBGene00272888</name>
</gene>
<reference evidence="3" key="1">
    <citation type="journal article" date="2008" name="Nat. Genet.">
        <title>The Pristionchus pacificus genome provides a unique perspective on nematode lifestyle and parasitism.</title>
        <authorList>
            <person name="Dieterich C."/>
            <person name="Clifton S.W."/>
            <person name="Schuster L.N."/>
            <person name="Chinwalla A."/>
            <person name="Delehaunty K."/>
            <person name="Dinkelacker I."/>
            <person name="Fulton L."/>
            <person name="Fulton R."/>
            <person name="Godfrey J."/>
            <person name="Minx P."/>
            <person name="Mitreva M."/>
            <person name="Roeseler W."/>
            <person name="Tian H."/>
            <person name="Witte H."/>
            <person name="Yang S.P."/>
            <person name="Wilson R.K."/>
            <person name="Sommer R.J."/>
        </authorList>
    </citation>
    <scope>NUCLEOTIDE SEQUENCE [LARGE SCALE GENOMIC DNA]</scope>
    <source>
        <strain evidence="3">PS312</strain>
    </source>
</reference>
<evidence type="ECO:0000313" key="2">
    <source>
        <dbReference type="EnsemblMetazoa" id="PPA34519.1"/>
    </source>
</evidence>
<feature type="domain" description="Peptidase S1" evidence="1">
    <location>
        <begin position="781"/>
        <end position="945"/>
    </location>
</feature>
<proteinExistence type="predicted"/>
<accession>A0A8R1YRI5</accession>
<organism evidence="2 3">
    <name type="scientific">Pristionchus pacificus</name>
    <name type="common">Parasitic nematode worm</name>
    <dbReference type="NCBI Taxonomy" id="54126"/>
    <lineage>
        <taxon>Eukaryota</taxon>
        <taxon>Metazoa</taxon>
        <taxon>Ecdysozoa</taxon>
        <taxon>Nematoda</taxon>
        <taxon>Chromadorea</taxon>
        <taxon>Rhabditida</taxon>
        <taxon>Rhabditina</taxon>
        <taxon>Diplogasteromorpha</taxon>
        <taxon>Diplogasteroidea</taxon>
        <taxon>Neodiplogasteridae</taxon>
        <taxon>Pristionchus</taxon>
    </lineage>
</organism>
<dbReference type="AlphaFoldDB" id="A0A8R1YRI5"/>
<sequence length="1003" mass="113270">MDNFRYDVCELFSGKLNPSTHRVFLSITLICADPPSKERTGDIDIVVLLLPSICSSLGPYSFLPRFDQNEHRVWIERCGLSDVESGKHIGWFVAVHNKDTQSYNGAAVITPKNVVTARSSVTEIDGPTPIESLELLVFTSINMTGIDTTKLPAPHYLELTAKYKIAHVIIPTVSKEKNVRIPSRGSGKKSVLQIYIFAMIQIEDSFPENLNHACLPSQSEQVPAKSHVHVFHLCMFIPTSTAERVYQKIPIEFGVHHQICDEEKSYCEERLNGSPAAQGMSGDIWFRHMLGGDVLLGIGLGDGTAVSIEFWGEFICKMTGACMHGFEVPSPLHRTDFPFYLDGEYHPFMRADECTAEHQLNLIRQSTPFTRLTRTEQRSLKQECGKSVANKSLPNFFEMDNAFAATLVTRKKDTKDILSCAGVLISPLHVLSTSSCLLHALEESGSVLNAIFPPKTPDWSHEEFPFQKEYLYDWHYLPVAVGKLWILVEKNDYDLAIVQLEKRIPIESYIKPICINPEVLWNPSFRMIHREEVKKPNSKRFILEYSGHDIPESKSDGEENEKDEHNIIQFTTNVSVKMEHRGSVLISTSSDPQIPKNLIGFVVEQDDTPNPFPTRAIRVEYFSTFICIHTGVCKDGEKFERRLFASSFLAKDLKLMNGVGHKYGKTASGLLHEKEMDSIIRILTKEEPIRLTAEQNRELQAVCGKKPSRQLWINLKIRQKNNRMFGGEEFAFADWPWAVYLGVELDSPNTGDSGVLHWLVYFSASCHYCSTFEGGPFSENKQIIVMYGGTQWNSAPETFKRVGIRKKIYPMSNEETLWHEQDIGVGELEHEIEGNSMAMFCMPKKEDISSDQFEKKAHFFGGGMGENSPYGGDQLKMLTYSLTDPDIYESPWLSSTGFFMSYRATREKHGYSGRGDSGGPLLRKRLVGDRYVLYGVLSGSNRTCDDCRDGWQIWTNPVYFLPNICRITGICPDEPAIVEPVGDVAVDGKTLYSSIITLLETDH</sequence>
<dbReference type="InterPro" id="IPR001254">
    <property type="entry name" value="Trypsin_dom"/>
</dbReference>
<dbReference type="GO" id="GO:0004252">
    <property type="term" value="F:serine-type endopeptidase activity"/>
    <property type="evidence" value="ECO:0007669"/>
    <property type="project" value="InterPro"/>
</dbReference>
<dbReference type="Proteomes" id="UP000005239">
    <property type="component" value="Unassembled WGS sequence"/>
</dbReference>